<comment type="caution">
    <text evidence="1">The sequence shown here is derived from an EMBL/GenBank/DDBJ whole genome shotgun (WGS) entry which is preliminary data.</text>
</comment>
<dbReference type="InterPro" id="IPR025477">
    <property type="entry name" value="DUF4327"/>
</dbReference>
<reference evidence="1" key="2">
    <citation type="journal article" date="2021" name="Mar. Drugs">
        <title>Genome Reduction and Secondary Metabolism of the Marine Sponge-Associated Cyanobacterium Leptothoe.</title>
        <authorList>
            <person name="Konstantinou D."/>
            <person name="Popin R.V."/>
            <person name="Fewer D.P."/>
            <person name="Sivonen K."/>
            <person name="Gkelis S."/>
        </authorList>
    </citation>
    <scope>NUCLEOTIDE SEQUENCE</scope>
    <source>
        <strain evidence="1">TAU-MAC 1115</strain>
    </source>
</reference>
<accession>A0A947DJW3</accession>
<reference evidence="1" key="1">
    <citation type="submission" date="2020-11" db="EMBL/GenBank/DDBJ databases">
        <authorList>
            <person name="Konstantinou D."/>
            <person name="Gkelis S."/>
            <person name="Popin R."/>
            <person name="Fewer D."/>
            <person name="Sivonen K."/>
        </authorList>
    </citation>
    <scope>NUCLEOTIDE SEQUENCE</scope>
    <source>
        <strain evidence="1">TAU-MAC 1115</strain>
    </source>
</reference>
<dbReference type="RefSeq" id="WP_215610856.1">
    <property type="nucleotide sequence ID" value="NZ_JADOES010000059.1"/>
</dbReference>
<dbReference type="EMBL" id="JADOES010000059">
    <property type="protein sequence ID" value="MBT9317794.1"/>
    <property type="molecule type" value="Genomic_DNA"/>
</dbReference>
<evidence type="ECO:0000313" key="2">
    <source>
        <dbReference type="Proteomes" id="UP000717364"/>
    </source>
</evidence>
<keyword evidence="2" id="KW-1185">Reference proteome</keyword>
<dbReference type="Proteomes" id="UP000717364">
    <property type="component" value="Unassembled WGS sequence"/>
</dbReference>
<dbReference type="Pfam" id="PF14217">
    <property type="entry name" value="DUF4327"/>
    <property type="match status" value="1"/>
</dbReference>
<organism evidence="1 2">
    <name type="scientific">Leptothoe spongobia TAU-MAC 1115</name>
    <dbReference type="NCBI Taxonomy" id="1967444"/>
    <lineage>
        <taxon>Bacteria</taxon>
        <taxon>Bacillati</taxon>
        <taxon>Cyanobacteriota</taxon>
        <taxon>Cyanophyceae</taxon>
        <taxon>Nodosilineales</taxon>
        <taxon>Cymatolegaceae</taxon>
        <taxon>Leptothoe</taxon>
        <taxon>Leptothoe spongobia</taxon>
    </lineage>
</organism>
<sequence>MAKTTTAAPLVLHPMAKFQRQVQSLVESNVIKSTDKLWKIAFLFRDNWDYWKHELEEFEFSMQDPISHLLAVENWEEEL</sequence>
<dbReference type="AlphaFoldDB" id="A0A947DJW3"/>
<gene>
    <name evidence="1" type="ORF">IXB50_20440</name>
</gene>
<proteinExistence type="predicted"/>
<evidence type="ECO:0000313" key="1">
    <source>
        <dbReference type="EMBL" id="MBT9317794.1"/>
    </source>
</evidence>
<name>A0A947DJW3_9CYAN</name>
<protein>
    <submittedName>
        <fullName evidence="1">DUF4327 family protein</fullName>
    </submittedName>
</protein>